<dbReference type="AlphaFoldDB" id="A0A0C9VQU7"/>
<protein>
    <submittedName>
        <fullName evidence="2">Unplaced genomic scaffold SPHSTscaffold_70, whole genome shotgun sequence</fullName>
    </submittedName>
</protein>
<dbReference type="OrthoDB" id="10658035at2759"/>
<evidence type="ECO:0000313" key="2">
    <source>
        <dbReference type="EMBL" id="KIJ40276.1"/>
    </source>
</evidence>
<name>A0A0C9VQU7_SPHS4</name>
<evidence type="ECO:0000259" key="1">
    <source>
        <dbReference type="Pfam" id="PF24494"/>
    </source>
</evidence>
<dbReference type="Proteomes" id="UP000054279">
    <property type="component" value="Unassembled WGS sequence"/>
</dbReference>
<dbReference type="Pfam" id="PF24494">
    <property type="entry name" value="DUF7587"/>
    <property type="match status" value="1"/>
</dbReference>
<keyword evidence="3" id="KW-1185">Reference proteome</keyword>
<evidence type="ECO:0000313" key="3">
    <source>
        <dbReference type="Proteomes" id="UP000054279"/>
    </source>
</evidence>
<dbReference type="InterPro" id="IPR056009">
    <property type="entry name" value="DUF7587"/>
</dbReference>
<gene>
    <name evidence="2" type="ORF">M422DRAFT_256826</name>
</gene>
<feature type="domain" description="DUF7587" evidence="1">
    <location>
        <begin position="13"/>
        <end position="162"/>
    </location>
</feature>
<dbReference type="HOGENOM" id="CLU_826848_0_0_1"/>
<reference evidence="2 3" key="1">
    <citation type="submission" date="2014-06" db="EMBL/GenBank/DDBJ databases">
        <title>Evolutionary Origins and Diversification of the Mycorrhizal Mutualists.</title>
        <authorList>
            <consortium name="DOE Joint Genome Institute"/>
            <consortium name="Mycorrhizal Genomics Consortium"/>
            <person name="Kohler A."/>
            <person name="Kuo A."/>
            <person name="Nagy L.G."/>
            <person name="Floudas D."/>
            <person name="Copeland A."/>
            <person name="Barry K.W."/>
            <person name="Cichocki N."/>
            <person name="Veneault-Fourrey C."/>
            <person name="LaButti K."/>
            <person name="Lindquist E.A."/>
            <person name="Lipzen A."/>
            <person name="Lundell T."/>
            <person name="Morin E."/>
            <person name="Murat C."/>
            <person name="Riley R."/>
            <person name="Ohm R."/>
            <person name="Sun H."/>
            <person name="Tunlid A."/>
            <person name="Henrissat B."/>
            <person name="Grigoriev I.V."/>
            <person name="Hibbett D.S."/>
            <person name="Martin F."/>
        </authorList>
    </citation>
    <scope>NUCLEOTIDE SEQUENCE [LARGE SCALE GENOMIC DNA]</scope>
    <source>
        <strain evidence="2 3">SS14</strain>
    </source>
</reference>
<organism evidence="2 3">
    <name type="scientific">Sphaerobolus stellatus (strain SS14)</name>
    <dbReference type="NCBI Taxonomy" id="990650"/>
    <lineage>
        <taxon>Eukaryota</taxon>
        <taxon>Fungi</taxon>
        <taxon>Dikarya</taxon>
        <taxon>Basidiomycota</taxon>
        <taxon>Agaricomycotina</taxon>
        <taxon>Agaricomycetes</taxon>
        <taxon>Phallomycetidae</taxon>
        <taxon>Geastrales</taxon>
        <taxon>Sphaerobolaceae</taxon>
        <taxon>Sphaerobolus</taxon>
    </lineage>
</organism>
<dbReference type="EMBL" id="KN837145">
    <property type="protein sequence ID" value="KIJ40276.1"/>
    <property type="molecule type" value="Genomic_DNA"/>
</dbReference>
<sequence>MSSAVNGPTNDIILFRVYLKTQNLAIESQGMLTRNYRFHTVAPTMPLPNALWEDPINDDDVFCQVSNWSEAGREMLSTSYNFLYAVVEAYRRAHQSNRYRTKEENVYIAAIDFDKVKHRVIFPLDYKSIEEDQLFKGWVKNASEILIKYHIPPEAILFIVSLPYLMEILPVSWREARIFKIPTDAVGWKDGIECLAGLLWHPKEAHEIAEELAKNLLNSPGTQFIAGNISNLDKNDQYHSRLKRYLEPFLCYPNYNAQLEAIYVQLKDGTKETLAAQDETAGDASQDDRSQFHPIHPLQSLLETYQSSEEDIGDSDCLSDSDGSSCLSRELQFYCL</sequence>
<proteinExistence type="predicted"/>
<accession>A0A0C9VQU7</accession>